<dbReference type="InterPro" id="IPR004089">
    <property type="entry name" value="MCPsignal_dom"/>
</dbReference>
<gene>
    <name evidence="6" type="ORF">E5347_14425</name>
</gene>
<name>A0A4S2DFH6_9CLOT</name>
<proteinExistence type="predicted"/>
<comment type="caution">
    <text evidence="6">The sequence shown here is derived from an EMBL/GenBank/DDBJ whole genome shotgun (WGS) entry which is preliminary data.</text>
</comment>
<dbReference type="InterPro" id="IPR011644">
    <property type="entry name" value="Heme_NO-bd"/>
</dbReference>
<dbReference type="InterPro" id="IPR038158">
    <property type="entry name" value="H-NOX_domain_sf"/>
</dbReference>
<keyword evidence="1 2" id="KW-0807">Transducer</keyword>
<evidence type="ECO:0000256" key="1">
    <source>
        <dbReference type="ARBA" id="ARBA00023224"/>
    </source>
</evidence>
<evidence type="ECO:0000256" key="4">
    <source>
        <dbReference type="SAM" id="Phobius"/>
    </source>
</evidence>
<feature type="coiled-coil region" evidence="3">
    <location>
        <begin position="312"/>
        <end position="347"/>
    </location>
</feature>
<organism evidence="6 7">
    <name type="scientific">Clostridium sartagoforme</name>
    <dbReference type="NCBI Taxonomy" id="84031"/>
    <lineage>
        <taxon>Bacteria</taxon>
        <taxon>Bacillati</taxon>
        <taxon>Bacillota</taxon>
        <taxon>Clostridia</taxon>
        <taxon>Eubacteriales</taxon>
        <taxon>Clostridiaceae</taxon>
        <taxon>Clostridium</taxon>
    </lineage>
</organism>
<accession>A0A4S2DFH6</accession>
<dbReference type="GO" id="GO:0007165">
    <property type="term" value="P:signal transduction"/>
    <property type="evidence" value="ECO:0007669"/>
    <property type="project" value="UniProtKB-KW"/>
</dbReference>
<dbReference type="GO" id="GO:0016020">
    <property type="term" value="C:membrane"/>
    <property type="evidence" value="ECO:0007669"/>
    <property type="project" value="InterPro"/>
</dbReference>
<dbReference type="OrthoDB" id="1660488at2"/>
<keyword evidence="4" id="KW-1133">Transmembrane helix</keyword>
<evidence type="ECO:0000256" key="2">
    <source>
        <dbReference type="PROSITE-ProRule" id="PRU00284"/>
    </source>
</evidence>
<keyword evidence="4" id="KW-0812">Transmembrane</keyword>
<dbReference type="AlphaFoldDB" id="A0A4S2DFH6"/>
<evidence type="ECO:0000313" key="7">
    <source>
        <dbReference type="Proteomes" id="UP000306888"/>
    </source>
</evidence>
<feature type="coiled-coil region" evidence="3">
    <location>
        <begin position="449"/>
        <end position="501"/>
    </location>
</feature>
<dbReference type="Gene3D" id="1.10.287.950">
    <property type="entry name" value="Methyl-accepting chemotaxis protein"/>
    <property type="match status" value="1"/>
</dbReference>
<evidence type="ECO:0000259" key="5">
    <source>
        <dbReference type="PROSITE" id="PS50111"/>
    </source>
</evidence>
<dbReference type="Gene3D" id="3.90.1520.10">
    <property type="entry name" value="H-NOX domain"/>
    <property type="match status" value="1"/>
</dbReference>
<dbReference type="PANTHER" id="PTHR32089">
    <property type="entry name" value="METHYL-ACCEPTING CHEMOTAXIS PROTEIN MCPB"/>
    <property type="match status" value="1"/>
</dbReference>
<evidence type="ECO:0000313" key="6">
    <source>
        <dbReference type="EMBL" id="TGY40767.1"/>
    </source>
</evidence>
<sequence length="590" mass="66032">MKGTVVSTWIRTCRDLYGNDQIRKSLKAVNWPEDIVFSPLDDVEDEKIFKFIGVIANNVGTPINELWRIIGENNLNKFAEDYPVFFKRVDLYRFLNSLNFVHAIIMKKIRGAKPPIMEIKQISEKGINLTYRSDRELFDYFLGLLGGSVKFFGEKVKIEEVGRDKGKLTVYIEFEKNIHLNKKYLISRTLSNFGFKSLELKIGVPIFIVITLIGLPMVGLLKGVLMGGVAGLISGFISNIVVKPLNDIIENIENNNFEAIDTSISTNDKLERIYAGISKLKNSISEDLTSANLTLNELSVFTQSMYKTTENMKKATQEISTSSEQVLELAERQEVSTEELVNQTNENIEALKDLVVLQDKNKNILDKSVDKIKESYLNVDKSNEAIRETLSSFMNVKERGQSLQRKADDITNIVSLVSGISDQTNLLALNASIEAARAGEQGRGFAVVAEEVRKLAEQSQQAVKDINDNLSYFANEINTLVSSIENQYTFLEVEASNLEKVRTVSSEANDLIKIVSNETNEAINKLNKEVTSVSDMSKNIDLLAAIAAENAASSQLVNQNVEEFTKSIQEMLITLGKVRDVGENFVTDVD</sequence>
<dbReference type="SUPFAM" id="SSF58104">
    <property type="entry name" value="Methyl-accepting chemotaxis protein (MCP) signaling domain"/>
    <property type="match status" value="1"/>
</dbReference>
<dbReference type="EMBL" id="SRYR01000011">
    <property type="protein sequence ID" value="TGY40767.1"/>
    <property type="molecule type" value="Genomic_DNA"/>
</dbReference>
<dbReference type="PROSITE" id="PS50111">
    <property type="entry name" value="CHEMOTAXIS_TRANSDUC_2"/>
    <property type="match status" value="1"/>
</dbReference>
<feature type="transmembrane region" description="Helical" evidence="4">
    <location>
        <begin position="198"/>
        <end position="218"/>
    </location>
</feature>
<dbReference type="RefSeq" id="WP_136007937.1">
    <property type="nucleotide sequence ID" value="NZ_SRYR01000011.1"/>
</dbReference>
<dbReference type="SMART" id="SM00283">
    <property type="entry name" value="MA"/>
    <property type="match status" value="1"/>
</dbReference>
<feature type="transmembrane region" description="Helical" evidence="4">
    <location>
        <begin position="224"/>
        <end position="242"/>
    </location>
</feature>
<dbReference type="Proteomes" id="UP000306888">
    <property type="component" value="Unassembled WGS sequence"/>
</dbReference>
<dbReference type="GO" id="GO:0020037">
    <property type="term" value="F:heme binding"/>
    <property type="evidence" value="ECO:0007669"/>
    <property type="project" value="InterPro"/>
</dbReference>
<keyword evidence="7" id="KW-1185">Reference proteome</keyword>
<keyword evidence="3" id="KW-0175">Coiled coil</keyword>
<dbReference type="Pfam" id="PF07700">
    <property type="entry name" value="HNOB"/>
    <property type="match status" value="1"/>
</dbReference>
<evidence type="ECO:0000256" key="3">
    <source>
        <dbReference type="SAM" id="Coils"/>
    </source>
</evidence>
<feature type="domain" description="Methyl-accepting transducer" evidence="5">
    <location>
        <begin position="308"/>
        <end position="565"/>
    </location>
</feature>
<dbReference type="InterPro" id="IPR024096">
    <property type="entry name" value="NO_sig/Golgi_transp_ligand-bd"/>
</dbReference>
<dbReference type="Pfam" id="PF00015">
    <property type="entry name" value="MCPsignal"/>
    <property type="match status" value="1"/>
</dbReference>
<keyword evidence="4" id="KW-0472">Membrane</keyword>
<reference evidence="6 7" key="1">
    <citation type="submission" date="2019-04" db="EMBL/GenBank/DDBJ databases">
        <title>Microbes associate with the intestines of laboratory mice.</title>
        <authorList>
            <person name="Navarre W."/>
            <person name="Wong E."/>
            <person name="Huang K."/>
            <person name="Tropini C."/>
            <person name="Ng K."/>
            <person name="Yu B."/>
        </authorList>
    </citation>
    <scope>NUCLEOTIDE SEQUENCE [LARGE SCALE GENOMIC DNA]</scope>
    <source>
        <strain evidence="6 7">NM50_B9-20</strain>
    </source>
</reference>
<protein>
    <submittedName>
        <fullName evidence="6">Chemotaxis protein</fullName>
    </submittedName>
</protein>
<dbReference type="SUPFAM" id="SSF111126">
    <property type="entry name" value="Ligand-binding domain in the NO signalling and Golgi transport"/>
    <property type="match status" value="1"/>
</dbReference>
<dbReference type="PANTHER" id="PTHR32089:SF112">
    <property type="entry name" value="LYSOZYME-LIKE PROTEIN-RELATED"/>
    <property type="match status" value="1"/>
</dbReference>